<sequence length="611" mass="68196">MRTFRFPIFGMLFALFVCIIWDAAGSPASADKSYRVGEVAIDAGLDAAGGLEVTESRTYHFNGAYHYAYRTLPLIEGIEYNEFSVSENGGEYLYSDSEEPGTFFVRRKTAELEIRWYFQAKNESRVFDFHYRVNNLIRRYEDAAIFYFKFVGSEWRVAQNNVNVRLRPPVPIQKDQLNEWLHGPLWAESIIQDDGTVVAWCEQLPKRTFLEVRALYPPQLFPGAPARQGAIRPQVMEQEAGWVEEANLRRAEAIQRAEQQKALRALGPKIMIPLSLLGLFLWYLLYRKYGRRDETFPVSGAFTGIPSSTPPAQVGYLLNDRTVAPRDLVATLVDLARRGFIKIREEQIERKMLFGGTKKGIEYYWDLQMAHHQNHADQLLEYEHKLIRFLFGVLADGEETISMTQVKKGKGKFQKFFPEWTKSVKATAKQKEYFDLRSYTGRNLSFGLAAVLCALGIAGIIFFQLWGLMAIGAGILVIILSVGIAHRTEKGEREALQWKAFKKYLKSFNVEAAGSSGLLDKLDICLVYGLILGLDKRIYGNIVAAIPTESAKHILPWYLYHDSHGGVFSHEAFASGFSSMIATTTSSVSTSSGAGGGASGGGGGAGGGGGG</sequence>
<dbReference type="InterPro" id="IPR048389">
    <property type="entry name" value="YciQ-like_C"/>
</dbReference>
<feature type="transmembrane region" description="Helical" evidence="2">
    <location>
        <begin position="444"/>
        <end position="462"/>
    </location>
</feature>
<feature type="transmembrane region" description="Helical" evidence="2">
    <location>
        <begin position="468"/>
        <end position="485"/>
    </location>
</feature>
<evidence type="ECO:0000259" key="4">
    <source>
        <dbReference type="Pfam" id="PF09972"/>
    </source>
</evidence>
<protein>
    <submittedName>
        <fullName evidence="6">DUF2207 domain-containing protein</fullName>
    </submittedName>
</protein>
<evidence type="ECO:0000313" key="7">
    <source>
        <dbReference type="Proteomes" id="UP000777784"/>
    </source>
</evidence>
<feature type="domain" description="DUF2207" evidence="4">
    <location>
        <begin position="38"/>
        <end position="215"/>
    </location>
</feature>
<dbReference type="Pfam" id="PF20990">
    <property type="entry name" value="DUF2207_C"/>
    <property type="match status" value="1"/>
</dbReference>
<feature type="signal peptide" evidence="3">
    <location>
        <begin position="1"/>
        <end position="23"/>
    </location>
</feature>
<dbReference type="AlphaFoldDB" id="A0A948RXD1"/>
<feature type="transmembrane region" description="Helical" evidence="2">
    <location>
        <begin position="270"/>
        <end position="286"/>
    </location>
</feature>
<accession>A0A948RXD1</accession>
<feature type="compositionally biased region" description="Gly residues" evidence="1">
    <location>
        <begin position="593"/>
        <end position="611"/>
    </location>
</feature>
<feature type="non-terminal residue" evidence="6">
    <location>
        <position position="611"/>
    </location>
</feature>
<feature type="region of interest" description="Disordered" evidence="1">
    <location>
        <begin position="590"/>
        <end position="611"/>
    </location>
</feature>
<evidence type="ECO:0000313" key="6">
    <source>
        <dbReference type="EMBL" id="MBU2692778.1"/>
    </source>
</evidence>
<keyword evidence="2" id="KW-0812">Transmembrane</keyword>
<keyword evidence="2" id="KW-0472">Membrane</keyword>
<name>A0A948RXD1_UNCEI</name>
<feature type="chain" id="PRO_5037053250" evidence="3">
    <location>
        <begin position="24"/>
        <end position="611"/>
    </location>
</feature>
<evidence type="ECO:0000256" key="1">
    <source>
        <dbReference type="SAM" id="MobiDB-lite"/>
    </source>
</evidence>
<dbReference type="Proteomes" id="UP000777784">
    <property type="component" value="Unassembled WGS sequence"/>
</dbReference>
<comment type="caution">
    <text evidence="6">The sequence shown here is derived from an EMBL/GenBank/DDBJ whole genome shotgun (WGS) entry which is preliminary data.</text>
</comment>
<reference evidence="6" key="1">
    <citation type="submission" date="2021-05" db="EMBL/GenBank/DDBJ databases">
        <title>Energy efficiency and biological interactions define the core microbiome of deep oligotrophic groundwater.</title>
        <authorList>
            <person name="Mehrshad M."/>
            <person name="Lopez-Fernandez M."/>
            <person name="Bell E."/>
            <person name="Bernier-Latmani R."/>
            <person name="Bertilsson S."/>
            <person name="Dopson M."/>
        </authorList>
    </citation>
    <scope>NUCLEOTIDE SEQUENCE</scope>
    <source>
        <strain evidence="6">Modern_marine.mb.64</strain>
    </source>
</reference>
<keyword evidence="2" id="KW-1133">Transmembrane helix</keyword>
<gene>
    <name evidence="6" type="ORF">KJ970_17815</name>
</gene>
<dbReference type="InterPro" id="IPR018702">
    <property type="entry name" value="DUF2207"/>
</dbReference>
<keyword evidence="3" id="KW-0732">Signal</keyword>
<organism evidence="6 7">
    <name type="scientific">Eiseniibacteriota bacterium</name>
    <dbReference type="NCBI Taxonomy" id="2212470"/>
    <lineage>
        <taxon>Bacteria</taxon>
        <taxon>Candidatus Eiseniibacteriota</taxon>
    </lineage>
</organism>
<evidence type="ECO:0000256" key="2">
    <source>
        <dbReference type="SAM" id="Phobius"/>
    </source>
</evidence>
<dbReference type="Pfam" id="PF09972">
    <property type="entry name" value="DUF2207"/>
    <property type="match status" value="1"/>
</dbReference>
<evidence type="ECO:0000259" key="5">
    <source>
        <dbReference type="Pfam" id="PF20990"/>
    </source>
</evidence>
<feature type="domain" description="Predicted membrane protein YciQ-like C-terminal" evidence="5">
    <location>
        <begin position="305"/>
        <end position="537"/>
    </location>
</feature>
<evidence type="ECO:0000256" key="3">
    <source>
        <dbReference type="SAM" id="SignalP"/>
    </source>
</evidence>
<dbReference type="EMBL" id="JAHJDP010000100">
    <property type="protein sequence ID" value="MBU2692778.1"/>
    <property type="molecule type" value="Genomic_DNA"/>
</dbReference>
<proteinExistence type="predicted"/>